<keyword evidence="17 18" id="KW-0170">Cobalt</keyword>
<protein>
    <recommendedName>
        <fullName evidence="8 18">3-dehydroquinate synthase</fullName>
        <shortName evidence="18">DHQS</shortName>
        <ecNumber evidence="7 18">4.2.3.4</ecNumber>
    </recommendedName>
</protein>
<evidence type="ECO:0000256" key="5">
    <source>
        <dbReference type="ARBA" id="ARBA00004661"/>
    </source>
</evidence>
<comment type="caution">
    <text evidence="18">Lacks conserved residue(s) required for the propagation of feature annotation.</text>
</comment>
<keyword evidence="14 18" id="KW-0520">NAD</keyword>
<dbReference type="PANTHER" id="PTHR43622">
    <property type="entry name" value="3-DEHYDROQUINATE SYNTHASE"/>
    <property type="match status" value="1"/>
</dbReference>
<dbReference type="PIRSF" id="PIRSF001455">
    <property type="entry name" value="DHQ_synth"/>
    <property type="match status" value="1"/>
</dbReference>
<comment type="cofactor">
    <cofactor evidence="18">
        <name>Co(2+)</name>
        <dbReference type="ChEBI" id="CHEBI:48828"/>
    </cofactor>
    <cofactor evidence="18">
        <name>Zn(2+)</name>
        <dbReference type="ChEBI" id="CHEBI:29105"/>
    </cofactor>
    <text evidence="18">Binds 1 divalent metal cation per subunit. Can use either Co(2+) or Zn(2+).</text>
</comment>
<dbReference type="GO" id="GO:0003856">
    <property type="term" value="F:3-dehydroquinate synthase activity"/>
    <property type="evidence" value="ECO:0007669"/>
    <property type="project" value="UniProtKB-UniRule"/>
</dbReference>
<dbReference type="InterPro" id="IPR050071">
    <property type="entry name" value="Dehydroquinate_synthase"/>
</dbReference>
<evidence type="ECO:0000256" key="3">
    <source>
        <dbReference type="ARBA" id="ARBA00003485"/>
    </source>
</evidence>
<dbReference type="HAMAP" id="MF_00110">
    <property type="entry name" value="DHQ_synthase"/>
    <property type="match status" value="1"/>
</dbReference>
<keyword evidence="13 18" id="KW-0862">Zinc</keyword>
<evidence type="ECO:0000256" key="18">
    <source>
        <dbReference type="HAMAP-Rule" id="MF_00110"/>
    </source>
</evidence>
<dbReference type="InterPro" id="IPR016037">
    <property type="entry name" value="DHQ_synth_AroB"/>
</dbReference>
<dbReference type="GO" id="GO:0005737">
    <property type="term" value="C:cytoplasm"/>
    <property type="evidence" value="ECO:0007669"/>
    <property type="project" value="UniProtKB-SubCell"/>
</dbReference>
<reference evidence="23" key="1">
    <citation type="journal article" date="2020" name="MBio">
        <title>Horizontal gene transfer to a defensive symbiont with a reduced genome amongst a multipartite beetle microbiome.</title>
        <authorList>
            <person name="Waterworth S.C."/>
            <person name="Florez L.V."/>
            <person name="Rees E.R."/>
            <person name="Hertweck C."/>
            <person name="Kaltenpoth M."/>
            <person name="Kwan J.C."/>
        </authorList>
    </citation>
    <scope>NUCLEOTIDE SEQUENCE [LARGE SCALE GENOMIC DNA]</scope>
</reference>
<evidence type="ECO:0000256" key="6">
    <source>
        <dbReference type="ARBA" id="ARBA00005412"/>
    </source>
</evidence>
<feature type="binding site" evidence="18">
    <location>
        <begin position="154"/>
        <end position="155"/>
    </location>
    <ligand>
        <name>NAD(+)</name>
        <dbReference type="ChEBI" id="CHEBI:57540"/>
    </ligand>
</feature>
<comment type="caution">
    <text evidence="22">The sequence shown here is derived from an EMBL/GenBank/DDBJ whole genome shotgun (WGS) entry which is preliminary data.</text>
</comment>
<feature type="binding site" evidence="18">
    <location>
        <begin position="96"/>
        <end position="101"/>
    </location>
    <ligand>
        <name>NAD(+)</name>
        <dbReference type="ChEBI" id="CHEBI:57540"/>
    </ligand>
</feature>
<feature type="binding site" evidence="18">
    <location>
        <position position="167"/>
    </location>
    <ligand>
        <name>NAD(+)</name>
        <dbReference type="ChEBI" id="CHEBI:57540"/>
    </ligand>
</feature>
<proteinExistence type="inferred from homology"/>
<dbReference type="Gene3D" id="1.20.1090.10">
    <property type="entry name" value="Dehydroquinate synthase-like - alpha domain"/>
    <property type="match status" value="1"/>
</dbReference>
<keyword evidence="16 18" id="KW-0456">Lyase</keyword>
<dbReference type="Pfam" id="PF01761">
    <property type="entry name" value="DHQ_synthase"/>
    <property type="match status" value="1"/>
</dbReference>
<accession>A0A7V8FP04</accession>
<evidence type="ECO:0000256" key="16">
    <source>
        <dbReference type="ARBA" id="ARBA00023239"/>
    </source>
</evidence>
<comment type="subcellular location">
    <subcellularLocation>
        <location evidence="4 18">Cytoplasm</location>
    </subcellularLocation>
</comment>
<dbReference type="Proteomes" id="UP000461670">
    <property type="component" value="Unassembled WGS sequence"/>
</dbReference>
<evidence type="ECO:0000256" key="1">
    <source>
        <dbReference type="ARBA" id="ARBA00001393"/>
    </source>
</evidence>
<dbReference type="EMBL" id="WNDQ01000023">
    <property type="protein sequence ID" value="KAF1021298.1"/>
    <property type="molecule type" value="Genomic_DNA"/>
</dbReference>
<evidence type="ECO:0000256" key="7">
    <source>
        <dbReference type="ARBA" id="ARBA00013031"/>
    </source>
</evidence>
<evidence type="ECO:0000256" key="19">
    <source>
        <dbReference type="SAM" id="MobiDB-lite"/>
    </source>
</evidence>
<evidence type="ECO:0000256" key="4">
    <source>
        <dbReference type="ARBA" id="ARBA00004496"/>
    </source>
</evidence>
<evidence type="ECO:0000256" key="8">
    <source>
        <dbReference type="ARBA" id="ARBA00017684"/>
    </source>
</evidence>
<name>A0A7V8FP04_9BURK</name>
<keyword evidence="9 18" id="KW-0963">Cytoplasm</keyword>
<comment type="similarity">
    <text evidence="6 18">Belongs to the sugar phosphate cyclases superfamily. Dehydroquinate synthase family.</text>
</comment>
<evidence type="ECO:0000256" key="11">
    <source>
        <dbReference type="ARBA" id="ARBA00022723"/>
    </source>
</evidence>
<evidence type="ECO:0000256" key="13">
    <source>
        <dbReference type="ARBA" id="ARBA00022833"/>
    </source>
</evidence>
<feature type="binding site" evidence="18">
    <location>
        <begin position="130"/>
        <end position="134"/>
    </location>
    <ligand>
        <name>NAD(+)</name>
        <dbReference type="ChEBI" id="CHEBI:57540"/>
    </ligand>
</feature>
<dbReference type="GO" id="GO:0009423">
    <property type="term" value="P:chorismate biosynthetic process"/>
    <property type="evidence" value="ECO:0007669"/>
    <property type="project" value="UniProtKB-UniRule"/>
</dbReference>
<evidence type="ECO:0000313" key="23">
    <source>
        <dbReference type="Proteomes" id="UP000461670"/>
    </source>
</evidence>
<dbReference type="FunFam" id="3.40.50.1970:FF:000001">
    <property type="entry name" value="3-dehydroquinate synthase"/>
    <property type="match status" value="1"/>
</dbReference>
<evidence type="ECO:0000256" key="2">
    <source>
        <dbReference type="ARBA" id="ARBA00001911"/>
    </source>
</evidence>
<evidence type="ECO:0000256" key="9">
    <source>
        <dbReference type="ARBA" id="ARBA00022490"/>
    </source>
</evidence>
<dbReference type="InterPro" id="IPR056179">
    <property type="entry name" value="DHQS_C"/>
</dbReference>
<dbReference type="GO" id="GO:0046872">
    <property type="term" value="F:metal ion binding"/>
    <property type="evidence" value="ECO:0007669"/>
    <property type="project" value="UniProtKB-KW"/>
</dbReference>
<feature type="domain" description="3-dehydroquinate synthase C-terminal" evidence="21">
    <location>
        <begin position="206"/>
        <end position="349"/>
    </location>
</feature>
<dbReference type="Pfam" id="PF24621">
    <property type="entry name" value="DHQS_C"/>
    <property type="match status" value="1"/>
</dbReference>
<gene>
    <name evidence="18 22" type="primary">aroB</name>
    <name evidence="22" type="ORF">GAK30_01918</name>
</gene>
<dbReference type="SUPFAM" id="SSF56796">
    <property type="entry name" value="Dehydroquinate synthase-like"/>
    <property type="match status" value="1"/>
</dbReference>
<organism evidence="22 23">
    <name type="scientific">Paracidovorax wautersii</name>
    <dbReference type="NCBI Taxonomy" id="1177982"/>
    <lineage>
        <taxon>Bacteria</taxon>
        <taxon>Pseudomonadati</taxon>
        <taxon>Pseudomonadota</taxon>
        <taxon>Betaproteobacteria</taxon>
        <taxon>Burkholderiales</taxon>
        <taxon>Comamonadaceae</taxon>
        <taxon>Paracidovorax</taxon>
    </lineage>
</organism>
<feature type="binding site" evidence="18">
    <location>
        <position position="289"/>
    </location>
    <ligand>
        <name>Zn(2+)</name>
        <dbReference type="ChEBI" id="CHEBI:29105"/>
    </ligand>
</feature>
<feature type="binding site" evidence="18">
    <location>
        <position position="272"/>
    </location>
    <ligand>
        <name>Zn(2+)</name>
        <dbReference type="ChEBI" id="CHEBI:29105"/>
    </ligand>
</feature>
<evidence type="ECO:0000313" key="22">
    <source>
        <dbReference type="EMBL" id="KAF1021298.1"/>
    </source>
</evidence>
<evidence type="ECO:0000256" key="14">
    <source>
        <dbReference type="ARBA" id="ARBA00023027"/>
    </source>
</evidence>
<comment type="catalytic activity">
    <reaction evidence="1 18">
        <text>7-phospho-2-dehydro-3-deoxy-D-arabino-heptonate = 3-dehydroquinate + phosphate</text>
        <dbReference type="Rhea" id="RHEA:21968"/>
        <dbReference type="ChEBI" id="CHEBI:32364"/>
        <dbReference type="ChEBI" id="CHEBI:43474"/>
        <dbReference type="ChEBI" id="CHEBI:58394"/>
        <dbReference type="EC" id="4.2.3.4"/>
    </reaction>
</comment>
<keyword evidence="10 18" id="KW-0028">Amino-acid biosynthesis</keyword>
<feature type="domain" description="3-dehydroquinate synthase N-terminal" evidence="20">
    <location>
        <begin position="92"/>
        <end position="204"/>
    </location>
</feature>
<dbReference type="InterPro" id="IPR030960">
    <property type="entry name" value="DHQS/DOIS_N"/>
</dbReference>
<dbReference type="Gene3D" id="3.40.50.1970">
    <property type="match status" value="1"/>
</dbReference>
<dbReference type="AlphaFoldDB" id="A0A7V8FP04"/>
<dbReference type="NCBIfam" id="TIGR01357">
    <property type="entry name" value="aroB"/>
    <property type="match status" value="1"/>
</dbReference>
<comment type="pathway">
    <text evidence="5 18">Metabolic intermediate biosynthesis; chorismate biosynthesis; chorismate from D-erythrose 4-phosphate and phosphoenolpyruvate: step 2/7.</text>
</comment>
<dbReference type="InterPro" id="IPR030963">
    <property type="entry name" value="DHQ_synth_fam"/>
</dbReference>
<comment type="cofactor">
    <cofactor evidence="2 18">
        <name>NAD(+)</name>
        <dbReference type="ChEBI" id="CHEBI:57540"/>
    </cofactor>
</comment>
<keyword evidence="12 18" id="KW-0547">Nucleotide-binding</keyword>
<evidence type="ECO:0000256" key="10">
    <source>
        <dbReference type="ARBA" id="ARBA00022605"/>
    </source>
</evidence>
<evidence type="ECO:0000259" key="20">
    <source>
        <dbReference type="Pfam" id="PF01761"/>
    </source>
</evidence>
<evidence type="ECO:0000256" key="12">
    <source>
        <dbReference type="ARBA" id="ARBA00022741"/>
    </source>
</evidence>
<feature type="binding site" evidence="18">
    <location>
        <position position="176"/>
    </location>
    <ligand>
        <name>NAD(+)</name>
        <dbReference type="ChEBI" id="CHEBI:57540"/>
    </ligand>
</feature>
<dbReference type="GO" id="GO:0000166">
    <property type="term" value="F:nucleotide binding"/>
    <property type="evidence" value="ECO:0007669"/>
    <property type="project" value="UniProtKB-KW"/>
</dbReference>
<dbReference type="GO" id="GO:0008652">
    <property type="term" value="P:amino acid biosynthetic process"/>
    <property type="evidence" value="ECO:0007669"/>
    <property type="project" value="UniProtKB-KW"/>
</dbReference>
<feature type="binding site" evidence="18">
    <location>
        <position position="209"/>
    </location>
    <ligand>
        <name>Zn(2+)</name>
        <dbReference type="ChEBI" id="CHEBI:29105"/>
    </ligand>
</feature>
<dbReference type="GO" id="GO:0009073">
    <property type="term" value="P:aromatic amino acid family biosynthetic process"/>
    <property type="evidence" value="ECO:0007669"/>
    <property type="project" value="UniProtKB-KW"/>
</dbReference>
<dbReference type="CDD" id="cd08195">
    <property type="entry name" value="DHQS"/>
    <property type="match status" value="1"/>
</dbReference>
<dbReference type="UniPathway" id="UPA00053">
    <property type="reaction ID" value="UER00085"/>
</dbReference>
<sequence>MSALASDRADAPSSAAHPVPGQAAARQGVRIDLGERSYDIAIGSGLLGDAATYDAVPRSATALIVSNVTVAPLYAERLRQAIAGRHPQVLAIELPDGEAHKNWTTLNSIFDALLVKGADRKTVLYALGGGVVGDMTGFAAASYMRGVPFVQVPTTLLAQVDSSVGGKTGINHPLGKNMLGAFYQPQLVVCDLDVLQTLPPRELSAGLAEVIKYGPIADMAFFDWIEANIDALVARDAAALGHAVRRSCEIKADVVGQDEREGGLRAILNFGHTFGHAIEAGLGYGAWLHGEAVGCGMVMAAELSQRLGLIDAAFTARLRRLIERAGLPVVAPKLGAQRFLELMRLDKKAEAGAIKFVVIEQPGRAAVRTAPDALVVEVLQACGAA</sequence>
<feature type="region of interest" description="Disordered" evidence="19">
    <location>
        <begin position="1"/>
        <end position="23"/>
    </location>
</feature>
<evidence type="ECO:0000256" key="17">
    <source>
        <dbReference type="ARBA" id="ARBA00023285"/>
    </source>
</evidence>
<keyword evidence="15 18" id="KW-0057">Aromatic amino acid biosynthesis</keyword>
<dbReference type="PANTHER" id="PTHR43622:SF7">
    <property type="entry name" value="3-DEHYDROQUINATE SYNTHASE, CHLOROPLASTIC"/>
    <property type="match status" value="1"/>
</dbReference>
<evidence type="ECO:0000256" key="15">
    <source>
        <dbReference type="ARBA" id="ARBA00023141"/>
    </source>
</evidence>
<feature type="compositionally biased region" description="Low complexity" evidence="19">
    <location>
        <begin position="1"/>
        <end position="16"/>
    </location>
</feature>
<comment type="function">
    <text evidence="3 18">Catalyzes the conversion of 3-deoxy-D-arabino-heptulosonate 7-phosphate (DAHP) to dehydroquinate (DHQ).</text>
</comment>
<evidence type="ECO:0000259" key="21">
    <source>
        <dbReference type="Pfam" id="PF24621"/>
    </source>
</evidence>
<keyword evidence="11 18" id="KW-0479">Metal-binding</keyword>
<dbReference type="EC" id="4.2.3.4" evidence="7 18"/>